<keyword evidence="4" id="KW-1185">Reference proteome</keyword>
<feature type="chain" id="PRO_5038456956" evidence="2">
    <location>
        <begin position="27"/>
        <end position="77"/>
    </location>
</feature>
<keyword evidence="2" id="KW-0732">Signal</keyword>
<proteinExistence type="predicted"/>
<sequence>MGRRAWAARLGAATVTVAVGALSLQALESGDAPADGSSSSVVQAGDFWSPAEKEHADAQANPWTERHDGTVGRSPND</sequence>
<feature type="compositionally biased region" description="Basic and acidic residues" evidence="1">
    <location>
        <begin position="64"/>
        <end position="77"/>
    </location>
</feature>
<reference evidence="3 4" key="1">
    <citation type="submission" date="2018-03" db="EMBL/GenBank/DDBJ databases">
        <title>Genomic Encyclopedia of Archaeal and Bacterial Type Strains, Phase II (KMG-II): from individual species to whole genera.</title>
        <authorList>
            <person name="Goeker M."/>
        </authorList>
    </citation>
    <scope>NUCLEOTIDE SEQUENCE [LARGE SCALE GENOMIC DNA]</scope>
    <source>
        <strain evidence="3 4">DSM 44889</strain>
    </source>
</reference>
<dbReference type="EMBL" id="QGDQ01000058">
    <property type="protein sequence ID" value="PWJ45164.1"/>
    <property type="molecule type" value="Genomic_DNA"/>
</dbReference>
<organism evidence="3 4">
    <name type="scientific">Quadrisphaera granulorum</name>
    <dbReference type="NCBI Taxonomy" id="317664"/>
    <lineage>
        <taxon>Bacteria</taxon>
        <taxon>Bacillati</taxon>
        <taxon>Actinomycetota</taxon>
        <taxon>Actinomycetes</taxon>
        <taxon>Kineosporiales</taxon>
        <taxon>Kineosporiaceae</taxon>
        <taxon>Quadrisphaera</taxon>
    </lineage>
</organism>
<evidence type="ECO:0000313" key="3">
    <source>
        <dbReference type="EMBL" id="PWJ45164.1"/>
    </source>
</evidence>
<dbReference type="Proteomes" id="UP000245469">
    <property type="component" value="Unassembled WGS sequence"/>
</dbReference>
<feature type="signal peptide" evidence="2">
    <location>
        <begin position="1"/>
        <end position="26"/>
    </location>
</feature>
<comment type="caution">
    <text evidence="3">The sequence shown here is derived from an EMBL/GenBank/DDBJ whole genome shotgun (WGS) entry which is preliminary data.</text>
</comment>
<feature type="region of interest" description="Disordered" evidence="1">
    <location>
        <begin position="29"/>
        <end position="77"/>
    </location>
</feature>
<feature type="compositionally biased region" description="Low complexity" evidence="1">
    <location>
        <begin position="29"/>
        <end position="42"/>
    </location>
</feature>
<evidence type="ECO:0000256" key="1">
    <source>
        <dbReference type="SAM" id="MobiDB-lite"/>
    </source>
</evidence>
<protein>
    <submittedName>
        <fullName evidence="3">Uncharacterized protein</fullName>
    </submittedName>
</protein>
<name>A0A315ZKE2_9ACTN</name>
<gene>
    <name evidence="3" type="ORF">BXY45_1586</name>
</gene>
<dbReference type="AlphaFoldDB" id="A0A315ZKE2"/>
<evidence type="ECO:0000256" key="2">
    <source>
        <dbReference type="SAM" id="SignalP"/>
    </source>
</evidence>
<evidence type="ECO:0000313" key="4">
    <source>
        <dbReference type="Proteomes" id="UP000245469"/>
    </source>
</evidence>
<accession>A0A315ZKE2</accession>